<dbReference type="STRING" id="649349.Lbys_2982"/>
<dbReference type="RefSeq" id="WP_013409676.1">
    <property type="nucleotide sequence ID" value="NC_014655.1"/>
</dbReference>
<keyword evidence="4" id="KW-1185">Reference proteome</keyword>
<reference evidence="3 4" key="2">
    <citation type="journal article" date="2011" name="Stand. Genomic Sci.">
        <title>Complete genome sequence of Leadbetterella byssophila type strain (4M15).</title>
        <authorList>
            <person name="Abt B."/>
            <person name="Teshima H."/>
            <person name="Lucas S."/>
            <person name="Lapidus A."/>
            <person name="Del Rio T.G."/>
            <person name="Nolan M."/>
            <person name="Tice H."/>
            <person name="Cheng J.F."/>
            <person name="Pitluck S."/>
            <person name="Liolios K."/>
            <person name="Pagani I."/>
            <person name="Ivanova N."/>
            <person name="Mavromatis K."/>
            <person name="Pati A."/>
            <person name="Tapia R."/>
            <person name="Han C."/>
            <person name="Goodwin L."/>
            <person name="Chen A."/>
            <person name="Palaniappan K."/>
            <person name="Land M."/>
            <person name="Hauser L."/>
            <person name="Chang Y.J."/>
            <person name="Jeffries C.D."/>
            <person name="Rohde M."/>
            <person name="Goker M."/>
            <person name="Tindall B.J."/>
            <person name="Detter J.C."/>
            <person name="Woyke T."/>
            <person name="Bristow J."/>
            <person name="Eisen J.A."/>
            <person name="Markowitz V."/>
            <person name="Hugenholtz P."/>
            <person name="Klenk H.P."/>
            <person name="Kyrpides N.C."/>
        </authorList>
    </citation>
    <scope>NUCLEOTIDE SEQUENCE [LARGE SCALE GENOMIC DNA]</scope>
    <source>
        <strain evidence="4">DSM 17132 / JCM 16389 / KACC 11308 / NBRC 106382 / 4M15</strain>
    </source>
</reference>
<organism evidence="3 4">
    <name type="scientific">Leadbetterella byssophila (strain DSM 17132 / JCM 16389 / KACC 11308 / NBRC 106382 / 4M15)</name>
    <dbReference type="NCBI Taxonomy" id="649349"/>
    <lineage>
        <taxon>Bacteria</taxon>
        <taxon>Pseudomonadati</taxon>
        <taxon>Bacteroidota</taxon>
        <taxon>Cytophagia</taxon>
        <taxon>Cytophagales</taxon>
        <taxon>Leadbetterellaceae</taxon>
        <taxon>Leadbetterella</taxon>
    </lineage>
</organism>
<protein>
    <submittedName>
        <fullName evidence="3">Tetratricopeptide TPR_1 repeat-containing protein</fullName>
    </submittedName>
</protein>
<dbReference type="eggNOG" id="COG0457">
    <property type="taxonomic scope" value="Bacteria"/>
</dbReference>
<evidence type="ECO:0000256" key="1">
    <source>
        <dbReference type="PROSITE-ProRule" id="PRU00339"/>
    </source>
</evidence>
<dbReference type="Pfam" id="PF13432">
    <property type="entry name" value="TPR_16"/>
    <property type="match status" value="1"/>
</dbReference>
<dbReference type="InterPro" id="IPR019734">
    <property type="entry name" value="TPR_rpt"/>
</dbReference>
<dbReference type="OrthoDB" id="9814220at2"/>
<dbReference type="HOGENOM" id="CLU_527647_0_0_10"/>
<dbReference type="InterPro" id="IPR011990">
    <property type="entry name" value="TPR-like_helical_dom_sf"/>
</dbReference>
<accession>E4RTA6</accession>
<evidence type="ECO:0000256" key="2">
    <source>
        <dbReference type="SAM" id="SignalP"/>
    </source>
</evidence>
<dbReference type="SMART" id="SM00028">
    <property type="entry name" value="TPR"/>
    <property type="match status" value="5"/>
</dbReference>
<proteinExistence type="predicted"/>
<name>E4RTA6_LEAB4</name>
<reference key="1">
    <citation type="submission" date="2010-11" db="EMBL/GenBank/DDBJ databases">
        <title>The complete genome of Leadbetterella byssophila DSM 17132.</title>
        <authorList>
            <consortium name="US DOE Joint Genome Institute (JGI-PGF)"/>
            <person name="Lucas S."/>
            <person name="Copeland A."/>
            <person name="Lapidus A."/>
            <person name="Glavina del Rio T."/>
            <person name="Dalin E."/>
            <person name="Tice H."/>
            <person name="Bruce D."/>
            <person name="Goodwin L."/>
            <person name="Pitluck S."/>
            <person name="Kyrpides N."/>
            <person name="Mavromatis K."/>
            <person name="Ivanova N."/>
            <person name="Teshima H."/>
            <person name="Brettin T."/>
            <person name="Detter J.C."/>
            <person name="Han C."/>
            <person name="Tapia R."/>
            <person name="Land M."/>
            <person name="Hauser L."/>
            <person name="Markowitz V."/>
            <person name="Cheng J.-F."/>
            <person name="Hugenholtz P."/>
            <person name="Woyke T."/>
            <person name="Wu D."/>
            <person name="Tindall B."/>
            <person name="Pomrenke H.G."/>
            <person name="Brambilla E."/>
            <person name="Klenk H.-P."/>
            <person name="Eisen J.A."/>
        </authorList>
    </citation>
    <scope>NUCLEOTIDE SEQUENCE [LARGE SCALE GENOMIC DNA]</scope>
    <source>
        <strain>DSM 17132</strain>
    </source>
</reference>
<feature type="repeat" description="TPR" evidence="1">
    <location>
        <begin position="23"/>
        <end position="56"/>
    </location>
</feature>
<sequence>MRFLAFFMIFIWGAKAQTPASENSGAYTEGLMYFVLQDYSKALQQFNSFVVIDPNSGAGFFMKSRSELALGQLAKAEFSASEAVRIDPQNVFYLKHYAEVLKQNHKQVDKVYEKWIELRPDDEEPYLEWLEYQSASGNYAQALKIIGLAEKKWGSSERIIKAKQIILMKDNKVEAALQEGSKVQDPAFALDQAKLLIQNQKTKEAIKTLSGSLSASLPESYILLGDLYSKEGRKEEVEGLLEKALTETGLSYDAKVHLTRIVAQWSGEKAGKAAEQLIKETPEQGRAYLIAGDYNYKSGDLPKARDYYEKAVQKDKSQFEVWKALLETNFGLGDWQALEKSADQASIYFPSQGQVWLYLGLAQIMLGEDASMSFEEAQQWDSSLKEAASIGLQWAEKKKVVWSKVPSDPFSQFLYLKTGGTENRVAIAGTLSANYPSAPLFKVLLAESLMDSNKLEEAEKTLSFIKEEIAPVDYFIVKGDILHRKGLASDAKSVWEEGLKRNKANKVLQEKIKSIQ</sequence>
<dbReference type="EMBL" id="CP002305">
    <property type="protein sequence ID" value="ADQ18644.1"/>
    <property type="molecule type" value="Genomic_DNA"/>
</dbReference>
<dbReference type="Pfam" id="PF13181">
    <property type="entry name" value="TPR_8"/>
    <property type="match status" value="1"/>
</dbReference>
<dbReference type="SUPFAM" id="SSF48452">
    <property type="entry name" value="TPR-like"/>
    <property type="match status" value="2"/>
</dbReference>
<dbReference type="PANTHER" id="PTHR12558">
    <property type="entry name" value="CELL DIVISION CYCLE 16,23,27"/>
    <property type="match status" value="1"/>
</dbReference>
<evidence type="ECO:0000313" key="3">
    <source>
        <dbReference type="EMBL" id="ADQ18644.1"/>
    </source>
</evidence>
<feature type="chain" id="PRO_5003188413" evidence="2">
    <location>
        <begin position="17"/>
        <end position="516"/>
    </location>
</feature>
<feature type="repeat" description="TPR" evidence="1">
    <location>
        <begin position="285"/>
        <end position="318"/>
    </location>
</feature>
<dbReference type="PROSITE" id="PS50005">
    <property type="entry name" value="TPR"/>
    <property type="match status" value="2"/>
</dbReference>
<feature type="signal peptide" evidence="2">
    <location>
        <begin position="1"/>
        <end position="16"/>
    </location>
</feature>
<dbReference type="Proteomes" id="UP000007435">
    <property type="component" value="Chromosome"/>
</dbReference>
<keyword evidence="1" id="KW-0802">TPR repeat</keyword>
<keyword evidence="2" id="KW-0732">Signal</keyword>
<dbReference type="AlphaFoldDB" id="E4RTA6"/>
<dbReference type="Gene3D" id="1.25.40.10">
    <property type="entry name" value="Tetratricopeptide repeat domain"/>
    <property type="match status" value="2"/>
</dbReference>
<evidence type="ECO:0000313" key="4">
    <source>
        <dbReference type="Proteomes" id="UP000007435"/>
    </source>
</evidence>
<dbReference type="PANTHER" id="PTHR12558:SF13">
    <property type="entry name" value="CELL DIVISION CYCLE PROTEIN 27 HOMOLOG"/>
    <property type="match status" value="1"/>
</dbReference>
<gene>
    <name evidence="3" type="ordered locus">Lbys_2982</name>
</gene>
<dbReference type="KEGG" id="lby:Lbys_2982"/>